<comment type="caution">
    <text evidence="13">The sequence shown here is derived from an EMBL/GenBank/DDBJ whole genome shotgun (WGS) entry which is preliminary data.</text>
</comment>
<dbReference type="AlphaFoldDB" id="K0RB97"/>
<dbReference type="Gene3D" id="3.30.160.60">
    <property type="entry name" value="Classic Zinc Finger"/>
    <property type="match status" value="2"/>
</dbReference>
<accession>K0RB97</accession>
<dbReference type="OrthoDB" id="9439903at2759"/>
<reference evidence="13 14" key="1">
    <citation type="journal article" date="2012" name="Genome Biol.">
        <title>Genome and low-iron response of an oceanic diatom adapted to chronic iron limitation.</title>
        <authorList>
            <person name="Lommer M."/>
            <person name="Specht M."/>
            <person name="Roy A.S."/>
            <person name="Kraemer L."/>
            <person name="Andreson R."/>
            <person name="Gutowska M.A."/>
            <person name="Wolf J."/>
            <person name="Bergner S.V."/>
            <person name="Schilhabel M.B."/>
            <person name="Klostermeier U.C."/>
            <person name="Beiko R.G."/>
            <person name="Rosenstiel P."/>
            <person name="Hippler M."/>
            <person name="Laroche J."/>
        </authorList>
    </citation>
    <scope>NUCLEOTIDE SEQUENCE [LARGE SCALE GENOMIC DNA]</scope>
    <source>
        <strain evidence="13 14">CCMP1005</strain>
    </source>
</reference>
<dbReference type="SUPFAM" id="SSF57667">
    <property type="entry name" value="beta-beta-alpha zinc fingers"/>
    <property type="match status" value="1"/>
</dbReference>
<proteinExistence type="inferred from homology"/>
<dbReference type="InterPro" id="IPR013087">
    <property type="entry name" value="Znf_C2H2_type"/>
</dbReference>
<dbReference type="PROSITE" id="PS50157">
    <property type="entry name" value="ZINC_FINGER_C2H2_2"/>
    <property type="match status" value="2"/>
</dbReference>
<keyword evidence="3" id="KW-0479">Metal-binding</keyword>
<evidence type="ECO:0000256" key="3">
    <source>
        <dbReference type="ARBA" id="ARBA00022723"/>
    </source>
</evidence>
<keyword evidence="14" id="KW-1185">Reference proteome</keyword>
<comment type="subcellular location">
    <subcellularLocation>
        <location evidence="1">Nucleus</location>
    </subcellularLocation>
</comment>
<keyword evidence="10" id="KW-0539">Nucleus</keyword>
<evidence type="ECO:0000256" key="1">
    <source>
        <dbReference type="ARBA" id="ARBA00004123"/>
    </source>
</evidence>
<dbReference type="Pfam" id="PF00096">
    <property type="entry name" value="zf-C2H2"/>
    <property type="match status" value="2"/>
</dbReference>
<organism evidence="13 14">
    <name type="scientific">Thalassiosira oceanica</name>
    <name type="common">Marine diatom</name>
    <dbReference type="NCBI Taxonomy" id="159749"/>
    <lineage>
        <taxon>Eukaryota</taxon>
        <taxon>Sar</taxon>
        <taxon>Stramenopiles</taxon>
        <taxon>Ochrophyta</taxon>
        <taxon>Bacillariophyta</taxon>
        <taxon>Coscinodiscophyceae</taxon>
        <taxon>Thalassiosirophycidae</taxon>
        <taxon>Thalassiosirales</taxon>
        <taxon>Thalassiosiraceae</taxon>
        <taxon>Thalassiosira</taxon>
    </lineage>
</organism>
<dbReference type="PANTHER" id="PTHR16515">
    <property type="entry name" value="PR DOMAIN ZINC FINGER PROTEIN"/>
    <property type="match status" value="1"/>
</dbReference>
<comment type="similarity">
    <text evidence="2">Belongs to the krueppel C2H2-type zinc-finger protein family.</text>
</comment>
<dbReference type="FunFam" id="3.30.160.60:FF:000344">
    <property type="entry name" value="zinc finger protein 90 homolog"/>
    <property type="match status" value="1"/>
</dbReference>
<dbReference type="InterPro" id="IPR050331">
    <property type="entry name" value="Zinc_finger"/>
</dbReference>
<name>K0RB97_THAOC</name>
<keyword evidence="8" id="KW-0238">DNA-binding</keyword>
<protein>
    <recommendedName>
        <fullName evidence="12">C2H2-type domain-containing protein</fullName>
    </recommendedName>
</protein>
<evidence type="ECO:0000256" key="5">
    <source>
        <dbReference type="ARBA" id="ARBA00022771"/>
    </source>
</evidence>
<keyword evidence="4" id="KW-0677">Repeat</keyword>
<dbReference type="GO" id="GO:0003677">
    <property type="term" value="F:DNA binding"/>
    <property type="evidence" value="ECO:0007669"/>
    <property type="project" value="UniProtKB-KW"/>
</dbReference>
<evidence type="ECO:0000256" key="11">
    <source>
        <dbReference type="PROSITE-ProRule" id="PRU00042"/>
    </source>
</evidence>
<dbReference type="PANTHER" id="PTHR16515:SF49">
    <property type="entry name" value="GASTRULA ZINC FINGER PROTEIN XLCGF49.1-LIKE-RELATED"/>
    <property type="match status" value="1"/>
</dbReference>
<dbReference type="GO" id="GO:0005634">
    <property type="term" value="C:nucleus"/>
    <property type="evidence" value="ECO:0007669"/>
    <property type="project" value="UniProtKB-SubCell"/>
</dbReference>
<evidence type="ECO:0000259" key="12">
    <source>
        <dbReference type="PROSITE" id="PS50157"/>
    </source>
</evidence>
<evidence type="ECO:0000256" key="9">
    <source>
        <dbReference type="ARBA" id="ARBA00023163"/>
    </source>
</evidence>
<gene>
    <name evidence="13" type="ORF">THAOC_37815</name>
</gene>
<dbReference type="SMART" id="SM00355">
    <property type="entry name" value="ZnF_C2H2"/>
    <property type="match status" value="2"/>
</dbReference>
<dbReference type="EMBL" id="AGNL01050726">
    <property type="protein sequence ID" value="EJK43712.1"/>
    <property type="molecule type" value="Genomic_DNA"/>
</dbReference>
<evidence type="ECO:0000256" key="6">
    <source>
        <dbReference type="ARBA" id="ARBA00022833"/>
    </source>
</evidence>
<dbReference type="InterPro" id="IPR036236">
    <property type="entry name" value="Znf_C2H2_sf"/>
</dbReference>
<evidence type="ECO:0000256" key="4">
    <source>
        <dbReference type="ARBA" id="ARBA00022737"/>
    </source>
</evidence>
<keyword evidence="6" id="KW-0862">Zinc</keyword>
<dbReference type="Proteomes" id="UP000266841">
    <property type="component" value="Unassembled WGS sequence"/>
</dbReference>
<feature type="domain" description="C2H2-type" evidence="12">
    <location>
        <begin position="139"/>
        <end position="166"/>
    </location>
</feature>
<keyword evidence="9" id="KW-0804">Transcription</keyword>
<keyword evidence="7" id="KW-0805">Transcription regulation</keyword>
<evidence type="ECO:0000313" key="14">
    <source>
        <dbReference type="Proteomes" id="UP000266841"/>
    </source>
</evidence>
<dbReference type="PROSITE" id="PS00028">
    <property type="entry name" value="ZINC_FINGER_C2H2_1"/>
    <property type="match status" value="2"/>
</dbReference>
<sequence>MLVGKQRVQCKRHKRREEITSIYDLCSAGSIFVLVQCCSEVEERRLRFEAGVEGHSETPAASEHGQTRRQPFIMGRNCSECGDWCSNSQFSRNQWLKGNGASRCKDCVSGSSSTGYAQASSATTTHYTGFAVHLPQTTYECPECYRTFNSPNELQMHMQVHRPRDVACPAHLPNKVCGERRFRSGANAVQHVESGFCTGCRGKDNARRQIYDFANAQRGMRPYLTGTPMLTNGSGSSGVSDKPYQCPQCAKSFRHLSQLMQHQDQKHGNLRMLGY</sequence>
<evidence type="ECO:0000256" key="8">
    <source>
        <dbReference type="ARBA" id="ARBA00023125"/>
    </source>
</evidence>
<dbReference type="GO" id="GO:0010468">
    <property type="term" value="P:regulation of gene expression"/>
    <property type="evidence" value="ECO:0007669"/>
    <property type="project" value="TreeGrafter"/>
</dbReference>
<evidence type="ECO:0000256" key="10">
    <source>
        <dbReference type="ARBA" id="ARBA00023242"/>
    </source>
</evidence>
<keyword evidence="5 11" id="KW-0863">Zinc-finger</keyword>
<dbReference type="GO" id="GO:0008270">
    <property type="term" value="F:zinc ion binding"/>
    <property type="evidence" value="ECO:0007669"/>
    <property type="project" value="UniProtKB-KW"/>
</dbReference>
<evidence type="ECO:0000313" key="13">
    <source>
        <dbReference type="EMBL" id="EJK43712.1"/>
    </source>
</evidence>
<evidence type="ECO:0000256" key="2">
    <source>
        <dbReference type="ARBA" id="ARBA00006991"/>
    </source>
</evidence>
<evidence type="ECO:0000256" key="7">
    <source>
        <dbReference type="ARBA" id="ARBA00023015"/>
    </source>
</evidence>
<feature type="domain" description="C2H2-type" evidence="12">
    <location>
        <begin position="244"/>
        <end position="272"/>
    </location>
</feature>